<evidence type="ECO:0000313" key="1">
    <source>
        <dbReference type="EMBL" id="MBF1129494.1"/>
    </source>
</evidence>
<dbReference type="Proteomes" id="UP000757890">
    <property type="component" value="Unassembled WGS sequence"/>
</dbReference>
<dbReference type="AlphaFoldDB" id="A0A930FP96"/>
<name>A0A930FP96_9FIRM</name>
<evidence type="ECO:0000313" key="2">
    <source>
        <dbReference type="Proteomes" id="UP000757890"/>
    </source>
</evidence>
<comment type="caution">
    <text evidence="1">The sequence shown here is derived from an EMBL/GenBank/DDBJ whole genome shotgun (WGS) entry which is preliminary data.</text>
</comment>
<dbReference type="RefSeq" id="WP_276639829.1">
    <property type="nucleotide sequence ID" value="NZ_CAUFCH010000003.1"/>
</dbReference>
<gene>
    <name evidence="1" type="ORF">HXL70_05540</name>
</gene>
<sequence>MTEICHPEWITVTADGSAHKGYDQDWYPEKRQQISGCGPTVGSMMAAYTQRKLEKKEITTKDGAVEQMLEIWPYATPHLHGLYKTRWLMEGLNHYFSDKNLSAEAEMISIPPVRMLAPSFVKVKKFIQEGLAGDWPVGFLNLHSGGEPIPYHWHWMILVRMEEVGGRTICTLWDEGKAYPFDLEKWLHATRFGGGFVRVGKK</sequence>
<organism evidence="1 2">
    <name type="scientific">Dialister invisus</name>
    <dbReference type="NCBI Taxonomy" id="218538"/>
    <lineage>
        <taxon>Bacteria</taxon>
        <taxon>Bacillati</taxon>
        <taxon>Bacillota</taxon>
        <taxon>Negativicutes</taxon>
        <taxon>Veillonellales</taxon>
        <taxon>Veillonellaceae</taxon>
        <taxon>Dialister</taxon>
    </lineage>
</organism>
<dbReference type="EMBL" id="JABZMK010000028">
    <property type="protein sequence ID" value="MBF1129494.1"/>
    <property type="molecule type" value="Genomic_DNA"/>
</dbReference>
<accession>A0A930FP96</accession>
<proteinExistence type="predicted"/>
<reference evidence="1" key="1">
    <citation type="submission" date="2020-04" db="EMBL/GenBank/DDBJ databases">
        <title>Deep metagenomics examines the oral microbiome during advanced dental caries in children, revealing novel taxa and co-occurrences with host molecules.</title>
        <authorList>
            <person name="Baker J.L."/>
            <person name="Morton J.T."/>
            <person name="Dinis M."/>
            <person name="Alvarez R."/>
            <person name="Tran N.C."/>
            <person name="Knight R."/>
            <person name="Edlund A."/>
        </authorList>
    </citation>
    <scope>NUCLEOTIDE SEQUENCE</scope>
    <source>
        <strain evidence="1">JCVI_32_bin.14</strain>
    </source>
</reference>
<protein>
    <submittedName>
        <fullName evidence="1">Uncharacterized protein</fullName>
    </submittedName>
</protein>